<dbReference type="Proteomes" id="UP001231189">
    <property type="component" value="Unassembled WGS sequence"/>
</dbReference>
<dbReference type="SUPFAM" id="SSF56672">
    <property type="entry name" value="DNA/RNA polymerases"/>
    <property type="match status" value="1"/>
</dbReference>
<dbReference type="InterPro" id="IPR043502">
    <property type="entry name" value="DNA/RNA_pol_sf"/>
</dbReference>
<dbReference type="PANTHER" id="PTHR24559">
    <property type="entry name" value="TRANSPOSON TY3-I GAG-POL POLYPROTEIN"/>
    <property type="match status" value="1"/>
</dbReference>
<proteinExistence type="predicted"/>
<dbReference type="Gene3D" id="3.10.10.10">
    <property type="entry name" value="HIV Type 1 Reverse Transcriptase, subunit A, domain 1"/>
    <property type="match status" value="1"/>
</dbReference>
<feature type="region of interest" description="Disordered" evidence="1">
    <location>
        <begin position="1"/>
        <end position="28"/>
    </location>
</feature>
<organism evidence="2 3">
    <name type="scientific">Lolium multiflorum</name>
    <name type="common">Italian ryegrass</name>
    <name type="synonym">Lolium perenne subsp. multiflorum</name>
    <dbReference type="NCBI Taxonomy" id="4521"/>
    <lineage>
        <taxon>Eukaryota</taxon>
        <taxon>Viridiplantae</taxon>
        <taxon>Streptophyta</taxon>
        <taxon>Embryophyta</taxon>
        <taxon>Tracheophyta</taxon>
        <taxon>Spermatophyta</taxon>
        <taxon>Magnoliopsida</taxon>
        <taxon>Liliopsida</taxon>
        <taxon>Poales</taxon>
        <taxon>Poaceae</taxon>
        <taxon>BOP clade</taxon>
        <taxon>Pooideae</taxon>
        <taxon>Poodae</taxon>
        <taxon>Poeae</taxon>
        <taxon>Poeae Chloroplast Group 2 (Poeae type)</taxon>
        <taxon>Loliodinae</taxon>
        <taxon>Loliinae</taxon>
        <taxon>Lolium</taxon>
    </lineage>
</organism>
<evidence type="ECO:0000313" key="2">
    <source>
        <dbReference type="EMBL" id="KAK1617600.1"/>
    </source>
</evidence>
<dbReference type="EMBL" id="JAUUTY010000006">
    <property type="protein sequence ID" value="KAK1617600.1"/>
    <property type="molecule type" value="Genomic_DNA"/>
</dbReference>
<dbReference type="AlphaFoldDB" id="A0AAD8VUF5"/>
<sequence length="169" mass="18598">MPGVPRELAEHHLHVRPEAKPVKQPPRFAEERRKAIGEEIARLLAAGFIMEVHPDWLANPVLVLKKNGSWRMCIDYTSLNKACPKDPFPLPRIDQPANSGLPRLSRGIEANPEKIGAIEKMELPQCLKDVQFTGCLASLSRFVTGWGEGTAHVPAAEEIGQIRLVTAGG</sequence>
<dbReference type="PANTHER" id="PTHR24559:SF444">
    <property type="entry name" value="REVERSE TRANSCRIPTASE DOMAIN-CONTAINING PROTEIN"/>
    <property type="match status" value="1"/>
</dbReference>
<dbReference type="InterPro" id="IPR053134">
    <property type="entry name" value="RNA-dir_DNA_polymerase"/>
</dbReference>
<evidence type="ECO:0000256" key="1">
    <source>
        <dbReference type="SAM" id="MobiDB-lite"/>
    </source>
</evidence>
<accession>A0AAD8VUF5</accession>
<gene>
    <name evidence="2" type="ORF">QYE76_023117</name>
</gene>
<comment type="caution">
    <text evidence="2">The sequence shown here is derived from an EMBL/GenBank/DDBJ whole genome shotgun (WGS) entry which is preliminary data.</text>
</comment>
<name>A0AAD8VUF5_LOLMU</name>
<evidence type="ECO:0000313" key="3">
    <source>
        <dbReference type="Proteomes" id="UP001231189"/>
    </source>
</evidence>
<reference evidence="2" key="1">
    <citation type="submission" date="2023-07" db="EMBL/GenBank/DDBJ databases">
        <title>A chromosome-level genome assembly of Lolium multiflorum.</title>
        <authorList>
            <person name="Chen Y."/>
            <person name="Copetti D."/>
            <person name="Kolliker R."/>
            <person name="Studer B."/>
        </authorList>
    </citation>
    <scope>NUCLEOTIDE SEQUENCE</scope>
    <source>
        <strain evidence="2">02402/16</strain>
        <tissue evidence="2">Leaf</tissue>
    </source>
</reference>
<keyword evidence="3" id="KW-1185">Reference proteome</keyword>
<protein>
    <submittedName>
        <fullName evidence="2">Uncharacterized protein</fullName>
    </submittedName>
</protein>
<feature type="compositionally biased region" description="Basic and acidic residues" evidence="1">
    <location>
        <begin position="7"/>
        <end position="21"/>
    </location>
</feature>